<sequence>MKMPDSLPAAFARRVFERDNPPPPPPLSQEPAAVQARIEEWLLQRHQVRNKRGRLRQSLMLLALMQHPERHTMQLAEAAGLPIRAAARVAVRLGEFGLATPEERGLYRYWRLTPAAEDALLLVVVGPPAA</sequence>
<evidence type="ECO:0008006" key="3">
    <source>
        <dbReference type="Google" id="ProtNLM"/>
    </source>
</evidence>
<dbReference type="RefSeq" id="WP_342297293.1">
    <property type="nucleotide sequence ID" value="NZ_JBCEVZ010000015.1"/>
</dbReference>
<dbReference type="EMBL" id="JBCEVZ010000015">
    <property type="protein sequence ID" value="MEL5994234.1"/>
    <property type="molecule type" value="Genomic_DNA"/>
</dbReference>
<accession>A0ABU9LW50</accession>
<dbReference type="SUPFAM" id="SSF46785">
    <property type="entry name" value="Winged helix' DNA-binding domain"/>
    <property type="match status" value="1"/>
</dbReference>
<dbReference type="InterPro" id="IPR036390">
    <property type="entry name" value="WH_DNA-bd_sf"/>
</dbReference>
<comment type="caution">
    <text evidence="1">The sequence shown here is derived from an EMBL/GenBank/DDBJ whole genome shotgun (WGS) entry which is preliminary data.</text>
</comment>
<protein>
    <recommendedName>
        <fullName evidence="3">MarR family transcriptional regulator</fullName>
    </recommendedName>
</protein>
<evidence type="ECO:0000313" key="1">
    <source>
        <dbReference type="EMBL" id="MEL5994234.1"/>
    </source>
</evidence>
<keyword evidence="2" id="KW-1185">Reference proteome</keyword>
<proteinExistence type="predicted"/>
<reference evidence="1 2" key="1">
    <citation type="journal article" date="2018" name="Arch. Microbiol.">
        <title>Hymenobacter segetis sp. nov., isolated from soil.</title>
        <authorList>
            <person name="Ten L.N."/>
            <person name="Lim S.J."/>
            <person name="Kim B.O."/>
            <person name="Kang I.K."/>
            <person name="Jung H.Y."/>
        </authorList>
    </citation>
    <scope>NUCLEOTIDE SEQUENCE [LARGE SCALE GENOMIC DNA]</scope>
    <source>
        <strain evidence="1 2">S7-3-11</strain>
    </source>
</reference>
<name>A0ABU9LW50_9BACT</name>
<evidence type="ECO:0000313" key="2">
    <source>
        <dbReference type="Proteomes" id="UP001479606"/>
    </source>
</evidence>
<organism evidence="1 2">
    <name type="scientific">Hymenobacter segetis</name>
    <dbReference type="NCBI Taxonomy" id="2025509"/>
    <lineage>
        <taxon>Bacteria</taxon>
        <taxon>Pseudomonadati</taxon>
        <taxon>Bacteroidota</taxon>
        <taxon>Cytophagia</taxon>
        <taxon>Cytophagales</taxon>
        <taxon>Hymenobacteraceae</taxon>
        <taxon>Hymenobacter</taxon>
    </lineage>
</organism>
<dbReference type="Proteomes" id="UP001479606">
    <property type="component" value="Unassembled WGS sequence"/>
</dbReference>
<gene>
    <name evidence="1" type="ORF">AAFH49_08445</name>
</gene>